<dbReference type="RefSeq" id="XP_006822034.1">
    <property type="nucleotide sequence ID" value="XM_006821971.1"/>
</dbReference>
<dbReference type="PROSITE" id="PS50835">
    <property type="entry name" value="IG_LIKE"/>
    <property type="match status" value="1"/>
</dbReference>
<evidence type="ECO:0000313" key="4">
    <source>
        <dbReference type="RefSeq" id="XP_006822034.1"/>
    </source>
</evidence>
<organism evidence="3 4">
    <name type="scientific">Saccoglossus kowalevskii</name>
    <name type="common">Acorn worm</name>
    <dbReference type="NCBI Taxonomy" id="10224"/>
    <lineage>
        <taxon>Eukaryota</taxon>
        <taxon>Metazoa</taxon>
        <taxon>Hemichordata</taxon>
        <taxon>Enteropneusta</taxon>
        <taxon>Harrimaniidae</taxon>
        <taxon>Saccoglossus</taxon>
    </lineage>
</organism>
<dbReference type="InterPro" id="IPR007110">
    <property type="entry name" value="Ig-like_dom"/>
</dbReference>
<feature type="chain" id="PRO_5046843312" evidence="1">
    <location>
        <begin position="32"/>
        <end position="150"/>
    </location>
</feature>
<keyword evidence="3" id="KW-1185">Reference proteome</keyword>
<proteinExistence type="predicted"/>
<evidence type="ECO:0000256" key="1">
    <source>
        <dbReference type="SAM" id="SignalP"/>
    </source>
</evidence>
<dbReference type="InterPro" id="IPR013783">
    <property type="entry name" value="Ig-like_fold"/>
</dbReference>
<accession>A0ABM0MPU3</accession>
<protein>
    <submittedName>
        <fullName evidence="4">Fibroblast growth factor receptor 1-like</fullName>
    </submittedName>
</protein>
<keyword evidence="1" id="KW-0732">Signal</keyword>
<dbReference type="Proteomes" id="UP000694865">
    <property type="component" value="Unplaced"/>
</dbReference>
<dbReference type="GeneID" id="102804899"/>
<sequence>MLFSPQSSQVIVMRVLLPLLIIAVSIQWSHAEDIAILPTEATVAAGNDIQFVCTIMADMQIVWQKTKAGEDAVVLQDNLDYITIKTTTEDDNSKTVSVLKISDLEIERDTAAYTCQDSEYSRSFSAHLKVYQHVVFGVYDVRDDHSRIIS</sequence>
<name>A0ABM0MPU3_SACKO</name>
<dbReference type="Gene3D" id="2.60.40.10">
    <property type="entry name" value="Immunoglobulins"/>
    <property type="match status" value="1"/>
</dbReference>
<evidence type="ECO:0000313" key="3">
    <source>
        <dbReference type="Proteomes" id="UP000694865"/>
    </source>
</evidence>
<dbReference type="SUPFAM" id="SSF48726">
    <property type="entry name" value="Immunoglobulin"/>
    <property type="match status" value="1"/>
</dbReference>
<dbReference type="InterPro" id="IPR036179">
    <property type="entry name" value="Ig-like_dom_sf"/>
</dbReference>
<gene>
    <name evidence="4" type="primary">LOC102804899</name>
</gene>
<evidence type="ECO:0000259" key="2">
    <source>
        <dbReference type="PROSITE" id="PS50835"/>
    </source>
</evidence>
<reference evidence="4" key="1">
    <citation type="submission" date="2025-08" db="UniProtKB">
        <authorList>
            <consortium name="RefSeq"/>
        </authorList>
    </citation>
    <scope>IDENTIFICATION</scope>
    <source>
        <tissue evidence="4">Testes</tissue>
    </source>
</reference>
<feature type="domain" description="Ig-like" evidence="2">
    <location>
        <begin position="32"/>
        <end position="125"/>
    </location>
</feature>
<feature type="signal peptide" evidence="1">
    <location>
        <begin position="1"/>
        <end position="31"/>
    </location>
</feature>